<evidence type="ECO:0000256" key="10">
    <source>
        <dbReference type="PROSITE-ProRule" id="PRU00552"/>
    </source>
</evidence>
<evidence type="ECO:0000256" key="1">
    <source>
        <dbReference type="ARBA" id="ARBA00012552"/>
    </source>
</evidence>
<feature type="domain" description="Helicase C-terminal" evidence="14">
    <location>
        <begin position="230"/>
        <end position="378"/>
    </location>
</feature>
<evidence type="ECO:0000256" key="2">
    <source>
        <dbReference type="ARBA" id="ARBA00022490"/>
    </source>
</evidence>
<dbReference type="GO" id="GO:0005829">
    <property type="term" value="C:cytosol"/>
    <property type="evidence" value="ECO:0007669"/>
    <property type="project" value="TreeGrafter"/>
</dbReference>
<dbReference type="InterPro" id="IPR011545">
    <property type="entry name" value="DEAD/DEAH_box_helicase_dom"/>
</dbReference>
<dbReference type="InterPro" id="IPR001650">
    <property type="entry name" value="Helicase_C-like"/>
</dbReference>
<dbReference type="InterPro" id="IPR044742">
    <property type="entry name" value="DEAD/DEAH_RhlB"/>
</dbReference>
<dbReference type="EMBL" id="SPUH01000001">
    <property type="protein sequence ID" value="TKS54288.1"/>
    <property type="molecule type" value="Genomic_DNA"/>
</dbReference>
<sequence>MQFETLGLSPALLRALAETGYTTPTPIQAQAIPLVLAGHDLLGGAQTGTGKTAAFGLPLLQRLAKETPPKGPRKPRALILVPTRELAVQVADSIKAYSRHLRLNVTTLFGGVGMQPQIENLRRGVDVLVACPGRLLDHMQSGHAKLDAIEVLVLDEADRMLDMGFLPSMKRILAKVPSQRQTLLFSATFEPRIRALALEIMRNPQQVQVTSNNVIADTIVHRAHPVDSGRKRDLLIEILSRRHTDRVLVFGKTKHGCNRLAEQLETAGLPAVAIHGNKSQAQRQKALDQFKSGKARILVATDVAARGLDIPNLPLVINHDLPMVAEDYVHRIGRTGRNGATGEALSLVSADEAILLRQIQRMLKADISMVEVEGYAPTQPIRLDGPLQSAKRGGGGRAPGGAARKPAHRAHGKPQERGAHAHAGPRQGRATRTDGRSGQRPSVRG</sequence>
<keyword evidence="2" id="KW-0963">Cytoplasm</keyword>
<feature type="domain" description="DEAD-box RNA helicase Q" evidence="15">
    <location>
        <begin position="1"/>
        <end position="29"/>
    </location>
</feature>
<evidence type="ECO:0000256" key="8">
    <source>
        <dbReference type="ARBA" id="ARBA00047984"/>
    </source>
</evidence>
<evidence type="ECO:0000259" key="15">
    <source>
        <dbReference type="PROSITE" id="PS51195"/>
    </source>
</evidence>
<dbReference type="CDD" id="cd18787">
    <property type="entry name" value="SF2_C_DEAD"/>
    <property type="match status" value="1"/>
</dbReference>
<dbReference type="InterPro" id="IPR027417">
    <property type="entry name" value="P-loop_NTPase"/>
</dbReference>
<keyword evidence="17" id="KW-1185">Reference proteome</keyword>
<evidence type="ECO:0000256" key="9">
    <source>
        <dbReference type="ARBA" id="ARBA00074363"/>
    </source>
</evidence>
<dbReference type="GO" id="GO:0042255">
    <property type="term" value="P:ribosome assembly"/>
    <property type="evidence" value="ECO:0007669"/>
    <property type="project" value="UniProtKB-ARBA"/>
</dbReference>
<keyword evidence="3 11" id="KW-0547">Nucleotide-binding</keyword>
<evidence type="ECO:0000259" key="13">
    <source>
        <dbReference type="PROSITE" id="PS51192"/>
    </source>
</evidence>
<dbReference type="CDD" id="cd00268">
    <property type="entry name" value="DEADc"/>
    <property type="match status" value="1"/>
</dbReference>
<proteinExistence type="inferred from homology"/>
<evidence type="ECO:0000256" key="3">
    <source>
        <dbReference type="ARBA" id="ARBA00022741"/>
    </source>
</evidence>
<evidence type="ECO:0000313" key="16">
    <source>
        <dbReference type="EMBL" id="TKS54288.1"/>
    </source>
</evidence>
<dbReference type="SMART" id="SM00487">
    <property type="entry name" value="DEXDc"/>
    <property type="match status" value="1"/>
</dbReference>
<evidence type="ECO:0000256" key="4">
    <source>
        <dbReference type="ARBA" id="ARBA00022801"/>
    </source>
</evidence>
<dbReference type="Pfam" id="PF00270">
    <property type="entry name" value="DEAD"/>
    <property type="match status" value="1"/>
</dbReference>
<dbReference type="RefSeq" id="WP_134673666.1">
    <property type="nucleotide sequence ID" value="NZ_SPUH01000001.1"/>
</dbReference>
<dbReference type="Gene3D" id="3.40.50.300">
    <property type="entry name" value="P-loop containing nucleotide triphosphate hydrolases"/>
    <property type="match status" value="2"/>
</dbReference>
<dbReference type="AlphaFoldDB" id="A0A4Z1RBX9"/>
<comment type="catalytic activity">
    <reaction evidence="8">
        <text>ATP + H2O = ADP + phosphate + H(+)</text>
        <dbReference type="Rhea" id="RHEA:13065"/>
        <dbReference type="ChEBI" id="CHEBI:15377"/>
        <dbReference type="ChEBI" id="CHEBI:15378"/>
        <dbReference type="ChEBI" id="CHEBI:30616"/>
        <dbReference type="ChEBI" id="CHEBI:43474"/>
        <dbReference type="ChEBI" id="CHEBI:456216"/>
        <dbReference type="EC" id="3.6.4.13"/>
    </reaction>
</comment>
<evidence type="ECO:0000256" key="6">
    <source>
        <dbReference type="ARBA" id="ARBA00022840"/>
    </source>
</evidence>
<dbReference type="Proteomes" id="UP000298681">
    <property type="component" value="Unassembled WGS sequence"/>
</dbReference>
<comment type="caution">
    <text evidence="16">The sequence shown here is derived from an EMBL/GenBank/DDBJ whole genome shotgun (WGS) entry which is preliminary data.</text>
</comment>
<gene>
    <name evidence="16" type="ORF">E4582_05585</name>
</gene>
<feature type="short sequence motif" description="Q motif" evidence="10">
    <location>
        <begin position="1"/>
        <end position="29"/>
    </location>
</feature>
<dbReference type="SMART" id="SM00490">
    <property type="entry name" value="HELICc"/>
    <property type="match status" value="1"/>
</dbReference>
<name>A0A4Z1RBX9_9GAMM</name>
<evidence type="ECO:0000256" key="12">
    <source>
        <dbReference type="SAM" id="MobiDB-lite"/>
    </source>
</evidence>
<dbReference type="PANTHER" id="PTHR47959">
    <property type="entry name" value="ATP-DEPENDENT RNA HELICASE RHLE-RELATED"/>
    <property type="match status" value="1"/>
</dbReference>
<evidence type="ECO:0000256" key="11">
    <source>
        <dbReference type="RuleBase" id="RU000492"/>
    </source>
</evidence>
<dbReference type="PROSITE" id="PS00039">
    <property type="entry name" value="DEAD_ATP_HELICASE"/>
    <property type="match status" value="1"/>
</dbReference>
<evidence type="ECO:0000256" key="5">
    <source>
        <dbReference type="ARBA" id="ARBA00022806"/>
    </source>
</evidence>
<dbReference type="GO" id="GO:0003676">
    <property type="term" value="F:nucleic acid binding"/>
    <property type="evidence" value="ECO:0007669"/>
    <property type="project" value="InterPro"/>
</dbReference>
<dbReference type="GO" id="GO:0003724">
    <property type="term" value="F:RNA helicase activity"/>
    <property type="evidence" value="ECO:0007669"/>
    <property type="project" value="UniProtKB-EC"/>
</dbReference>
<dbReference type="PANTHER" id="PTHR47959:SF13">
    <property type="entry name" value="ATP-DEPENDENT RNA HELICASE RHLE"/>
    <property type="match status" value="1"/>
</dbReference>
<evidence type="ECO:0000259" key="14">
    <source>
        <dbReference type="PROSITE" id="PS51194"/>
    </source>
</evidence>
<keyword evidence="5 11" id="KW-0347">Helicase</keyword>
<keyword evidence="6 11" id="KW-0067">ATP-binding</keyword>
<accession>A0A4Z1RBX9</accession>
<dbReference type="InterPro" id="IPR014014">
    <property type="entry name" value="RNA_helicase_DEAD_Q_motif"/>
</dbReference>
<dbReference type="InterPro" id="IPR050079">
    <property type="entry name" value="DEAD_box_RNA_helicase"/>
</dbReference>
<organism evidence="16 17">
    <name type="scientific">Luteimonas yindakuii</name>
    <dbReference type="NCBI Taxonomy" id="2565782"/>
    <lineage>
        <taxon>Bacteria</taxon>
        <taxon>Pseudomonadati</taxon>
        <taxon>Pseudomonadota</taxon>
        <taxon>Gammaproteobacteria</taxon>
        <taxon>Lysobacterales</taxon>
        <taxon>Lysobacteraceae</taxon>
        <taxon>Luteimonas</taxon>
    </lineage>
</organism>
<dbReference type="PROSITE" id="PS51194">
    <property type="entry name" value="HELICASE_CTER"/>
    <property type="match status" value="1"/>
</dbReference>
<dbReference type="PROSITE" id="PS51192">
    <property type="entry name" value="HELICASE_ATP_BIND_1"/>
    <property type="match status" value="1"/>
</dbReference>
<feature type="domain" description="Helicase ATP-binding" evidence="13">
    <location>
        <begin position="32"/>
        <end position="207"/>
    </location>
</feature>
<reference evidence="16 17" key="1">
    <citation type="submission" date="2019-01" db="EMBL/GenBank/DDBJ databases">
        <authorList>
            <person name="Zhang S."/>
        </authorList>
    </citation>
    <scope>NUCLEOTIDE SEQUENCE [LARGE SCALE GENOMIC DNA]</scope>
    <source>
        <strain evidence="16 17">1626</strain>
    </source>
</reference>
<dbReference type="EC" id="3.6.4.13" evidence="1"/>
<protein>
    <recommendedName>
        <fullName evidence="9">DEAD-box ATP-dependent RNA helicase RhpA</fullName>
        <ecNumber evidence="1">3.6.4.13</ecNumber>
    </recommendedName>
</protein>
<dbReference type="GO" id="GO:0009266">
    <property type="term" value="P:response to temperature stimulus"/>
    <property type="evidence" value="ECO:0007669"/>
    <property type="project" value="UniProtKB-ARBA"/>
</dbReference>
<keyword evidence="4 11" id="KW-0378">Hydrolase</keyword>
<dbReference type="FunFam" id="3.40.50.300:FF:000108">
    <property type="entry name" value="ATP-dependent RNA helicase RhlE"/>
    <property type="match status" value="1"/>
</dbReference>
<dbReference type="InterPro" id="IPR014001">
    <property type="entry name" value="Helicase_ATP-bd"/>
</dbReference>
<feature type="region of interest" description="Disordered" evidence="12">
    <location>
        <begin position="379"/>
        <end position="445"/>
    </location>
</feature>
<evidence type="ECO:0000313" key="17">
    <source>
        <dbReference type="Proteomes" id="UP000298681"/>
    </source>
</evidence>
<dbReference type="GO" id="GO:0016787">
    <property type="term" value="F:hydrolase activity"/>
    <property type="evidence" value="ECO:0007669"/>
    <property type="project" value="UniProtKB-KW"/>
</dbReference>
<dbReference type="GO" id="GO:0005524">
    <property type="term" value="F:ATP binding"/>
    <property type="evidence" value="ECO:0007669"/>
    <property type="project" value="UniProtKB-KW"/>
</dbReference>
<comment type="similarity">
    <text evidence="7 11">Belongs to the DEAD box helicase family.</text>
</comment>
<dbReference type="InterPro" id="IPR000629">
    <property type="entry name" value="RNA-helicase_DEAD-box_CS"/>
</dbReference>
<dbReference type="Pfam" id="PF00271">
    <property type="entry name" value="Helicase_C"/>
    <property type="match status" value="1"/>
</dbReference>
<dbReference type="SUPFAM" id="SSF52540">
    <property type="entry name" value="P-loop containing nucleoside triphosphate hydrolases"/>
    <property type="match status" value="1"/>
</dbReference>
<evidence type="ECO:0000256" key="7">
    <source>
        <dbReference type="ARBA" id="ARBA00038437"/>
    </source>
</evidence>
<dbReference type="PROSITE" id="PS51195">
    <property type="entry name" value="Q_MOTIF"/>
    <property type="match status" value="1"/>
</dbReference>